<evidence type="ECO:0000313" key="7">
    <source>
        <dbReference type="Proteomes" id="UP000266649"/>
    </source>
</evidence>
<reference evidence="6 7" key="1">
    <citation type="submission" date="2018-09" db="EMBL/GenBank/DDBJ databases">
        <title>Gemmobacter lutimaris sp. nov., a marine bacterium isolated from tidal flat.</title>
        <authorList>
            <person name="Lee D.W."/>
            <person name="Yoo Y."/>
            <person name="Kim J.-J."/>
            <person name="Kim B.S."/>
        </authorList>
    </citation>
    <scope>NUCLEOTIDE SEQUENCE [LARGE SCALE GENOMIC DNA]</scope>
    <source>
        <strain evidence="6 7">YJ-T1-11</strain>
    </source>
</reference>
<sequence length="123" mass="14278">MRIRKLRDSGRKLSLGAKYLERTERDHDRARLAANPLRAQYGTARWQRLRWSILVRDGQQCRICGLVETDTSKLVADHIQPHRGDEALFWDASNLQCLCKPCHDKVKQREEVRARRTAREGGG</sequence>
<dbReference type="AlphaFoldDB" id="A0A398BSZ5"/>
<dbReference type="CDD" id="cd00085">
    <property type="entry name" value="HNHc"/>
    <property type="match status" value="1"/>
</dbReference>
<proteinExistence type="inferred from homology"/>
<keyword evidence="2" id="KW-0378">Hydrolase</keyword>
<feature type="domain" description="HNH nuclease" evidence="5">
    <location>
        <begin position="48"/>
        <end position="104"/>
    </location>
</feature>
<comment type="caution">
    <text evidence="6">The sequence shown here is derived from an EMBL/GenBank/DDBJ whole genome shotgun (WGS) entry which is preliminary data.</text>
</comment>
<keyword evidence="7" id="KW-1185">Reference proteome</keyword>
<dbReference type="GO" id="GO:0005829">
    <property type="term" value="C:cytosol"/>
    <property type="evidence" value="ECO:0007669"/>
    <property type="project" value="TreeGrafter"/>
</dbReference>
<evidence type="ECO:0000259" key="5">
    <source>
        <dbReference type="SMART" id="SM00507"/>
    </source>
</evidence>
<dbReference type="Gene3D" id="1.10.30.50">
    <property type="match status" value="1"/>
</dbReference>
<protein>
    <recommendedName>
        <fullName evidence="4">Putative HNH nuclease YajD</fullName>
    </recommendedName>
</protein>
<dbReference type="InterPro" id="IPR003615">
    <property type="entry name" value="HNH_nuc"/>
</dbReference>
<organism evidence="6 7">
    <name type="scientific">Gemmobacter lutimaris</name>
    <dbReference type="NCBI Taxonomy" id="2306023"/>
    <lineage>
        <taxon>Bacteria</taxon>
        <taxon>Pseudomonadati</taxon>
        <taxon>Pseudomonadota</taxon>
        <taxon>Alphaproteobacteria</taxon>
        <taxon>Rhodobacterales</taxon>
        <taxon>Paracoccaceae</taxon>
        <taxon>Gemmobacter</taxon>
    </lineage>
</organism>
<dbReference type="PANTHER" id="PTHR41286:SF1">
    <property type="entry name" value="HNH NUCLEASE YAJD-RELATED"/>
    <property type="match status" value="1"/>
</dbReference>
<dbReference type="RefSeq" id="WP_119135142.1">
    <property type="nucleotide sequence ID" value="NZ_QXXQ01000006.1"/>
</dbReference>
<keyword evidence="1" id="KW-0540">Nuclease</keyword>
<gene>
    <name evidence="6" type="ORF">D2N39_12605</name>
</gene>
<evidence type="ECO:0000256" key="1">
    <source>
        <dbReference type="ARBA" id="ARBA00022722"/>
    </source>
</evidence>
<dbReference type="GO" id="GO:0008270">
    <property type="term" value="F:zinc ion binding"/>
    <property type="evidence" value="ECO:0007669"/>
    <property type="project" value="InterPro"/>
</dbReference>
<evidence type="ECO:0000256" key="3">
    <source>
        <dbReference type="ARBA" id="ARBA00038412"/>
    </source>
</evidence>
<dbReference type="GO" id="GO:0004519">
    <property type="term" value="F:endonuclease activity"/>
    <property type="evidence" value="ECO:0007669"/>
    <property type="project" value="UniProtKB-KW"/>
</dbReference>
<dbReference type="Proteomes" id="UP000266649">
    <property type="component" value="Unassembled WGS sequence"/>
</dbReference>
<dbReference type="OrthoDB" id="5292295at2"/>
<evidence type="ECO:0000313" key="6">
    <source>
        <dbReference type="EMBL" id="RID91538.1"/>
    </source>
</evidence>
<evidence type="ECO:0000256" key="2">
    <source>
        <dbReference type="ARBA" id="ARBA00022801"/>
    </source>
</evidence>
<dbReference type="Pfam" id="PF01844">
    <property type="entry name" value="HNH"/>
    <property type="match status" value="1"/>
</dbReference>
<dbReference type="InterPro" id="IPR002711">
    <property type="entry name" value="HNH"/>
</dbReference>
<keyword evidence="6" id="KW-0255">Endonuclease</keyword>
<dbReference type="GO" id="GO:0003676">
    <property type="term" value="F:nucleic acid binding"/>
    <property type="evidence" value="ECO:0007669"/>
    <property type="project" value="InterPro"/>
</dbReference>
<comment type="similarity">
    <text evidence="3">Belongs to the HNH nuclease family.</text>
</comment>
<dbReference type="EMBL" id="QXXQ01000006">
    <property type="protein sequence ID" value="RID91538.1"/>
    <property type="molecule type" value="Genomic_DNA"/>
</dbReference>
<dbReference type="GO" id="GO:0016787">
    <property type="term" value="F:hydrolase activity"/>
    <property type="evidence" value="ECO:0007669"/>
    <property type="project" value="UniProtKB-KW"/>
</dbReference>
<evidence type="ECO:0000256" key="4">
    <source>
        <dbReference type="ARBA" id="ARBA00040194"/>
    </source>
</evidence>
<name>A0A398BSZ5_9RHOB</name>
<accession>A0A398BSZ5</accession>
<dbReference type="SMART" id="SM00507">
    <property type="entry name" value="HNHc"/>
    <property type="match status" value="1"/>
</dbReference>
<dbReference type="PANTHER" id="PTHR41286">
    <property type="entry name" value="HNH NUCLEASE YAJD-RELATED"/>
    <property type="match status" value="1"/>
</dbReference>